<dbReference type="InterPro" id="IPR012337">
    <property type="entry name" value="RNaseH-like_sf"/>
</dbReference>
<dbReference type="PANTHER" id="PTHR15749">
    <property type="entry name" value="FANCONI-ASSOCIATED NUCLEASE 1"/>
    <property type="match status" value="1"/>
</dbReference>
<dbReference type="InterPro" id="IPR033315">
    <property type="entry name" value="Fan1-like"/>
</dbReference>
<dbReference type="SMART" id="SM00479">
    <property type="entry name" value="EXOIII"/>
    <property type="match status" value="1"/>
</dbReference>
<dbReference type="EMBL" id="BAAAFD010000010">
    <property type="protein sequence ID" value="GAA0858935.1"/>
    <property type="molecule type" value="Genomic_DNA"/>
</dbReference>
<protein>
    <recommendedName>
        <fullName evidence="16">Fanconi-associated nuclease</fullName>
    </recommendedName>
</protein>
<evidence type="ECO:0000256" key="3">
    <source>
        <dbReference type="ARBA" id="ARBA00001946"/>
    </source>
</evidence>
<evidence type="ECO:0000313" key="15">
    <source>
        <dbReference type="Proteomes" id="UP001500359"/>
    </source>
</evidence>
<evidence type="ECO:0000256" key="1">
    <source>
        <dbReference type="ARBA" id="ARBA00000983"/>
    </source>
</evidence>
<dbReference type="InterPro" id="IPR011856">
    <property type="entry name" value="tRNA_endonuc-like_dom_sf"/>
</dbReference>
<comment type="cofactor">
    <cofactor evidence="2">
        <name>Mn(2+)</name>
        <dbReference type="ChEBI" id="CHEBI:29035"/>
    </cofactor>
</comment>
<evidence type="ECO:0000256" key="4">
    <source>
        <dbReference type="ARBA" id="ARBA00005533"/>
    </source>
</evidence>
<sequence>MRATLLPSKYYLSHFQEFIEFVTGPCAHLLDSDDSQFISSFQTLPEDAQCLFVRGLNRKSPIIKTASLDYEEINNTQQHMNTLLQQGFYQPVTEQHSDQLLTTLTKPELALVLRQAGVNLKSSDNKATYLEYAMEVCDFCHLSPLLGTENLVRLGFETQIRYFLFLFFGDLRSGLNKFSMRDLGIMPTRRGVTQDAARFDFIDEAKSAFFYACQRKDMHQLTISQQLELAIDVKHFPSPQGTLANINYDRFLCKLGKAIVSHQPELGIEILALSGEPLAQEKVIRERYKQGDKEWVKQRLEEIIDNPDSEVLLTFAEDFLDRKFNQKRTSVLTDMLREQSASLKIDEMYMDSVENGVKVHYQKQGKQVFRTENRLWRALFGLVFWDELFENQQSSLITEFDFKPQSISQNQFYITCEQAIETRLYRMTSSKAVFMQLSKVMLEKYGSPNGIFRWHRSLLEVLAVFFDYVDIDAFKAQMRMMAQDFKTYGDGYPDLMVVDENGLRFEEIKGPGDQLRKNQLLTIRQLRQQGFAVRITQVEWFLDPLQTYAVVDIETTGGRANHHGITEIGIAKVIGNQVVDTWQTLINPQRHIPQKITQLTGIDNDMVADAPLFVEIADKLKDYLAGCVFVAHNVNFDYGFIREEYQRLEQSFRMPKLCTVREMRKAVPGLPSYSLANLTRHFGIDMSRHHRALSDAQAAAELLFIINQSRHQKIADSENHLPE</sequence>
<evidence type="ECO:0000256" key="9">
    <source>
        <dbReference type="ARBA" id="ARBA00022842"/>
    </source>
</evidence>
<evidence type="ECO:0000256" key="11">
    <source>
        <dbReference type="ARBA" id="ARBA00049244"/>
    </source>
</evidence>
<dbReference type="InterPro" id="IPR013520">
    <property type="entry name" value="Ribonucl_H"/>
</dbReference>
<comment type="catalytic activity">
    <reaction evidence="1">
        <text>Hydrolytically removes 5'-nucleotides successively from the 3'-hydroxy termini of 3'-hydroxy-terminated oligonucleotides.</text>
        <dbReference type="EC" id="3.1.4.1"/>
    </reaction>
</comment>
<comment type="caution">
    <text evidence="14">The sequence shown here is derived from an EMBL/GenBank/DDBJ whole genome shotgun (WGS) entry which is preliminary data.</text>
</comment>
<dbReference type="SUPFAM" id="SSF53098">
    <property type="entry name" value="Ribonuclease H-like"/>
    <property type="match status" value="1"/>
</dbReference>
<comment type="cofactor">
    <cofactor evidence="3">
        <name>Mg(2+)</name>
        <dbReference type="ChEBI" id="CHEBI:18420"/>
    </cofactor>
</comment>
<evidence type="ECO:0000256" key="6">
    <source>
        <dbReference type="ARBA" id="ARBA00022723"/>
    </source>
</evidence>
<feature type="domain" description="VRR-NUC" evidence="13">
    <location>
        <begin position="441"/>
        <end position="540"/>
    </location>
</feature>
<evidence type="ECO:0000313" key="14">
    <source>
        <dbReference type="EMBL" id="GAA0858935.1"/>
    </source>
</evidence>
<evidence type="ECO:0000256" key="10">
    <source>
        <dbReference type="ARBA" id="ARBA00023211"/>
    </source>
</evidence>
<keyword evidence="15" id="KW-1185">Reference proteome</keyword>
<feature type="domain" description="Exonuclease" evidence="12">
    <location>
        <begin position="547"/>
        <end position="712"/>
    </location>
</feature>
<dbReference type="CDD" id="cd06127">
    <property type="entry name" value="DEDDh"/>
    <property type="match status" value="1"/>
</dbReference>
<dbReference type="PANTHER" id="PTHR15749:SF4">
    <property type="entry name" value="FANCONI-ASSOCIATED NUCLEASE 1"/>
    <property type="match status" value="1"/>
</dbReference>
<dbReference type="InterPro" id="IPR006054">
    <property type="entry name" value="DnaQ"/>
</dbReference>
<dbReference type="Pfam" id="PF08774">
    <property type="entry name" value="VRR_NUC"/>
    <property type="match status" value="1"/>
</dbReference>
<evidence type="ECO:0000259" key="13">
    <source>
        <dbReference type="SMART" id="SM00990"/>
    </source>
</evidence>
<keyword evidence="10" id="KW-0464">Manganese</keyword>
<gene>
    <name evidence="14" type="ORF">GCM10009114_30430</name>
</gene>
<dbReference type="Gene3D" id="3.40.1350.10">
    <property type="match status" value="1"/>
</dbReference>
<evidence type="ECO:0000259" key="12">
    <source>
        <dbReference type="SMART" id="SM00479"/>
    </source>
</evidence>
<comment type="similarity">
    <text evidence="4">Belongs to the FAN1 family.</text>
</comment>
<dbReference type="SMART" id="SM00990">
    <property type="entry name" value="VRR_NUC"/>
    <property type="match status" value="1"/>
</dbReference>
<keyword evidence="9" id="KW-0460">Magnesium</keyword>
<keyword evidence="5" id="KW-0540">Nuclease</keyword>
<keyword evidence="6" id="KW-0479">Metal-binding</keyword>
<organism evidence="14 15">
    <name type="scientific">Aliiglaciecola litoralis</name>
    <dbReference type="NCBI Taxonomy" id="582857"/>
    <lineage>
        <taxon>Bacteria</taxon>
        <taxon>Pseudomonadati</taxon>
        <taxon>Pseudomonadota</taxon>
        <taxon>Gammaproteobacteria</taxon>
        <taxon>Alteromonadales</taxon>
        <taxon>Alteromonadaceae</taxon>
        <taxon>Aliiglaciecola</taxon>
    </lineage>
</organism>
<dbReference type="InterPro" id="IPR014883">
    <property type="entry name" value="VRR_NUC"/>
</dbReference>
<accession>A0ABP3WZN4</accession>
<dbReference type="Pfam" id="PF21315">
    <property type="entry name" value="FAN1_HTH"/>
    <property type="match status" value="1"/>
</dbReference>
<evidence type="ECO:0000256" key="5">
    <source>
        <dbReference type="ARBA" id="ARBA00022722"/>
    </source>
</evidence>
<comment type="catalytic activity">
    <reaction evidence="11">
        <text>DNA(n) + a 2'-deoxyribonucleoside 5'-triphosphate = DNA(n+1) + diphosphate</text>
        <dbReference type="Rhea" id="RHEA:22508"/>
        <dbReference type="Rhea" id="RHEA-COMP:17339"/>
        <dbReference type="Rhea" id="RHEA-COMP:17340"/>
        <dbReference type="ChEBI" id="CHEBI:33019"/>
        <dbReference type="ChEBI" id="CHEBI:61560"/>
        <dbReference type="ChEBI" id="CHEBI:173112"/>
        <dbReference type="EC" id="2.7.7.7"/>
    </reaction>
</comment>
<evidence type="ECO:0000256" key="2">
    <source>
        <dbReference type="ARBA" id="ARBA00001936"/>
    </source>
</evidence>
<evidence type="ECO:0008006" key="16">
    <source>
        <dbReference type="Google" id="ProtNLM"/>
    </source>
</evidence>
<reference evidence="15" key="1">
    <citation type="journal article" date="2019" name="Int. J. Syst. Evol. Microbiol.">
        <title>The Global Catalogue of Microorganisms (GCM) 10K type strain sequencing project: providing services to taxonomists for standard genome sequencing and annotation.</title>
        <authorList>
            <consortium name="The Broad Institute Genomics Platform"/>
            <consortium name="The Broad Institute Genome Sequencing Center for Infectious Disease"/>
            <person name="Wu L."/>
            <person name="Ma J."/>
        </authorList>
    </citation>
    <scope>NUCLEOTIDE SEQUENCE [LARGE SCALE GENOMIC DNA]</scope>
    <source>
        <strain evidence="15">JCM 15896</strain>
    </source>
</reference>
<name>A0ABP3WZN4_9ALTE</name>
<dbReference type="Gene3D" id="3.30.420.10">
    <property type="entry name" value="Ribonuclease H-like superfamily/Ribonuclease H"/>
    <property type="match status" value="1"/>
</dbReference>
<evidence type="ECO:0000256" key="8">
    <source>
        <dbReference type="ARBA" id="ARBA00022839"/>
    </source>
</evidence>
<dbReference type="InterPro" id="IPR036397">
    <property type="entry name" value="RNaseH_sf"/>
</dbReference>
<dbReference type="InterPro" id="IPR049125">
    <property type="entry name" value="FAN1-like_WH"/>
</dbReference>
<dbReference type="NCBIfam" id="TIGR00573">
    <property type="entry name" value="dnaq"/>
    <property type="match status" value="1"/>
</dbReference>
<evidence type="ECO:0000256" key="7">
    <source>
        <dbReference type="ARBA" id="ARBA00022801"/>
    </source>
</evidence>
<keyword evidence="8" id="KW-0269">Exonuclease</keyword>
<proteinExistence type="inferred from homology"/>
<keyword evidence="7" id="KW-0378">Hydrolase</keyword>
<dbReference type="Pfam" id="PF00929">
    <property type="entry name" value="RNase_T"/>
    <property type="match status" value="1"/>
</dbReference>
<dbReference type="Proteomes" id="UP001500359">
    <property type="component" value="Unassembled WGS sequence"/>
</dbReference>